<evidence type="ECO:0000313" key="2">
    <source>
        <dbReference type="EMBL" id="KAJ7394581.1"/>
    </source>
</evidence>
<dbReference type="OrthoDB" id="10483386at2759"/>
<name>A0A9X0A6Y4_9CNID</name>
<organism evidence="2 3">
    <name type="scientific">Desmophyllum pertusum</name>
    <dbReference type="NCBI Taxonomy" id="174260"/>
    <lineage>
        <taxon>Eukaryota</taxon>
        <taxon>Metazoa</taxon>
        <taxon>Cnidaria</taxon>
        <taxon>Anthozoa</taxon>
        <taxon>Hexacorallia</taxon>
        <taxon>Scleractinia</taxon>
        <taxon>Caryophylliina</taxon>
        <taxon>Caryophylliidae</taxon>
        <taxon>Desmophyllum</taxon>
    </lineage>
</organism>
<dbReference type="InterPro" id="IPR044822">
    <property type="entry name" value="Myb_DNA-bind_4"/>
</dbReference>
<feature type="domain" description="Myb/SANT-like DNA-binding" evidence="1">
    <location>
        <begin position="108"/>
        <end position="178"/>
    </location>
</feature>
<reference evidence="2" key="1">
    <citation type="submission" date="2023-01" db="EMBL/GenBank/DDBJ databases">
        <title>Genome assembly of the deep-sea coral Lophelia pertusa.</title>
        <authorList>
            <person name="Herrera S."/>
            <person name="Cordes E."/>
        </authorList>
    </citation>
    <scope>NUCLEOTIDE SEQUENCE</scope>
    <source>
        <strain evidence="2">USNM1676648</strain>
        <tissue evidence="2">Polyp</tissue>
    </source>
</reference>
<protein>
    <recommendedName>
        <fullName evidence="1">Myb/SANT-like DNA-binding domain-containing protein</fullName>
    </recommendedName>
</protein>
<evidence type="ECO:0000259" key="1">
    <source>
        <dbReference type="Pfam" id="PF13837"/>
    </source>
</evidence>
<evidence type="ECO:0000313" key="3">
    <source>
        <dbReference type="Proteomes" id="UP001163046"/>
    </source>
</evidence>
<sequence>MLCQRKNKFQATFAKETLAFTDKVPPSCSYIIPPGGYPDDRVFQHQGPYLFGRENADLMEFNPAPAPQFQLNTPAAYDFVPRESMAMGQTVQTGNRKKSAKSVAEQSRNRWTDGEVKLLIAIYGEEYQNRDKGRSLGPMWDRIANRLVAESKEINDFNCDKSAKNCRDKINNLNKSIRM</sequence>
<dbReference type="Pfam" id="PF13837">
    <property type="entry name" value="Myb_DNA-bind_4"/>
    <property type="match status" value="1"/>
</dbReference>
<accession>A0A9X0A6Y4</accession>
<gene>
    <name evidence="2" type="ORF">OS493_000399</name>
</gene>
<dbReference type="AlphaFoldDB" id="A0A9X0A6Y4"/>
<proteinExistence type="predicted"/>
<dbReference type="Proteomes" id="UP001163046">
    <property type="component" value="Unassembled WGS sequence"/>
</dbReference>
<dbReference type="EMBL" id="MU825396">
    <property type="protein sequence ID" value="KAJ7394581.1"/>
    <property type="molecule type" value="Genomic_DNA"/>
</dbReference>
<dbReference type="Gene3D" id="1.10.10.60">
    <property type="entry name" value="Homeodomain-like"/>
    <property type="match status" value="1"/>
</dbReference>
<keyword evidence="3" id="KW-1185">Reference proteome</keyword>
<comment type="caution">
    <text evidence="2">The sequence shown here is derived from an EMBL/GenBank/DDBJ whole genome shotgun (WGS) entry which is preliminary data.</text>
</comment>